<comment type="similarity">
    <text evidence="1">Belongs to the nitroreductase family.</text>
</comment>
<dbReference type="InterPro" id="IPR000415">
    <property type="entry name" value="Nitroreductase-like"/>
</dbReference>
<dbReference type="EC" id="1.7.1.-" evidence="4"/>
<evidence type="ECO:0000256" key="2">
    <source>
        <dbReference type="ARBA" id="ARBA00023002"/>
    </source>
</evidence>
<organism evidence="4 5">
    <name type="scientific">Paraburkholderia atlantica</name>
    <dbReference type="NCBI Taxonomy" id="2654982"/>
    <lineage>
        <taxon>Bacteria</taxon>
        <taxon>Pseudomonadati</taxon>
        <taxon>Pseudomonadota</taxon>
        <taxon>Betaproteobacteria</taxon>
        <taxon>Burkholderiales</taxon>
        <taxon>Burkholderiaceae</taxon>
        <taxon>Paraburkholderia</taxon>
    </lineage>
</organism>
<evidence type="ECO:0000256" key="1">
    <source>
        <dbReference type="ARBA" id="ARBA00007118"/>
    </source>
</evidence>
<dbReference type="EMBL" id="JACHDD010000006">
    <property type="protein sequence ID" value="MBB5426006.1"/>
    <property type="molecule type" value="Genomic_DNA"/>
</dbReference>
<keyword evidence="2 4" id="KW-0560">Oxidoreductase</keyword>
<keyword evidence="5" id="KW-1185">Reference proteome</keyword>
<evidence type="ECO:0000313" key="4">
    <source>
        <dbReference type="EMBL" id="MBB5426006.1"/>
    </source>
</evidence>
<feature type="domain" description="Nitroreductase" evidence="3">
    <location>
        <begin position="22"/>
        <end position="212"/>
    </location>
</feature>
<dbReference type="Gene3D" id="3.40.109.10">
    <property type="entry name" value="NADH Oxidase"/>
    <property type="match status" value="1"/>
</dbReference>
<dbReference type="GO" id="GO:0016491">
    <property type="term" value="F:oxidoreductase activity"/>
    <property type="evidence" value="ECO:0007669"/>
    <property type="project" value="UniProtKB-KW"/>
</dbReference>
<dbReference type="SUPFAM" id="SSF55469">
    <property type="entry name" value="FMN-dependent nitroreductase-like"/>
    <property type="match status" value="1"/>
</dbReference>
<dbReference type="Pfam" id="PF00881">
    <property type="entry name" value="Nitroreductase"/>
    <property type="match status" value="1"/>
</dbReference>
<evidence type="ECO:0000313" key="5">
    <source>
        <dbReference type="Proteomes" id="UP000592780"/>
    </source>
</evidence>
<dbReference type="CDD" id="cd02136">
    <property type="entry name" value="PnbA_NfnB-like"/>
    <property type="match status" value="1"/>
</dbReference>
<sequence length="238" mass="26909">MQSDYDTRDMEMDVTNFIEQLIRGRQSKRGFLDRPVSIETVRGILSVAKYAPSSSNTQPWRCYVLTGNARDKISNAAVEAYRAGPEKLVPEYPFFPEELPAPFSSRFNTFRGTLGDAQGVHRSDIVGRRRDVERQFRFFDAPVGLIFTMDRRLEWASFLCYGCFLQNIMLAARAEGLDTCPQQIWSLQSAVLRAGLDIPEGEMVVAGMSLGYADNSIPENNMVLHKLEVDEFVSFIDA</sequence>
<evidence type="ECO:0000259" key="3">
    <source>
        <dbReference type="Pfam" id="PF00881"/>
    </source>
</evidence>
<comment type="caution">
    <text evidence="4">The sequence shown here is derived from an EMBL/GenBank/DDBJ whole genome shotgun (WGS) entry which is preliminary data.</text>
</comment>
<name>A0A7W8QAD9_PARAM</name>
<dbReference type="PANTHER" id="PTHR43673:SF10">
    <property type="entry name" value="NADH DEHYDROGENASE_NAD(P)H NITROREDUCTASE XCC3605-RELATED"/>
    <property type="match status" value="1"/>
</dbReference>
<gene>
    <name evidence="4" type="ORF">HDG40_004179</name>
</gene>
<dbReference type="Proteomes" id="UP000592780">
    <property type="component" value="Unassembled WGS sequence"/>
</dbReference>
<dbReference type="InterPro" id="IPR029479">
    <property type="entry name" value="Nitroreductase"/>
</dbReference>
<protein>
    <submittedName>
        <fullName evidence="4">Nitrobenzene nitroreductase</fullName>
        <ecNumber evidence="4">1.7.1.-</ecNumber>
    </submittedName>
</protein>
<accession>A0A7W8QAD9</accession>
<proteinExistence type="inferred from homology"/>
<dbReference type="AlphaFoldDB" id="A0A7W8QAD9"/>
<reference evidence="4 5" key="1">
    <citation type="submission" date="2020-08" db="EMBL/GenBank/DDBJ databases">
        <title>Genomic Encyclopedia of Type Strains, Phase IV (KMG-V): Genome sequencing to study the core and pangenomes of soil and plant-associated prokaryotes.</title>
        <authorList>
            <person name="Whitman W."/>
        </authorList>
    </citation>
    <scope>NUCLEOTIDE SEQUENCE [LARGE SCALE GENOMIC DNA]</scope>
    <source>
        <strain evidence="4 5">JPY158</strain>
    </source>
</reference>
<dbReference type="PANTHER" id="PTHR43673">
    <property type="entry name" value="NAD(P)H NITROREDUCTASE YDGI-RELATED"/>
    <property type="match status" value="1"/>
</dbReference>